<dbReference type="EMBL" id="HBUF01598232">
    <property type="protein sequence ID" value="CAG6775362.1"/>
    <property type="molecule type" value="Transcribed_RNA"/>
</dbReference>
<name>A0A8D9F3A8_9HEMI</name>
<organism evidence="1">
    <name type="scientific">Cacopsylla melanoneura</name>
    <dbReference type="NCBI Taxonomy" id="428564"/>
    <lineage>
        <taxon>Eukaryota</taxon>
        <taxon>Metazoa</taxon>
        <taxon>Ecdysozoa</taxon>
        <taxon>Arthropoda</taxon>
        <taxon>Hexapoda</taxon>
        <taxon>Insecta</taxon>
        <taxon>Pterygota</taxon>
        <taxon>Neoptera</taxon>
        <taxon>Paraneoptera</taxon>
        <taxon>Hemiptera</taxon>
        <taxon>Sternorrhyncha</taxon>
        <taxon>Psylloidea</taxon>
        <taxon>Psyllidae</taxon>
        <taxon>Psyllinae</taxon>
        <taxon>Cacopsylla</taxon>
    </lineage>
</organism>
<evidence type="ECO:0000313" key="1">
    <source>
        <dbReference type="EMBL" id="CAG6775362.1"/>
    </source>
</evidence>
<reference evidence="1" key="1">
    <citation type="submission" date="2021-05" db="EMBL/GenBank/DDBJ databases">
        <authorList>
            <person name="Alioto T."/>
            <person name="Alioto T."/>
            <person name="Gomez Garrido J."/>
        </authorList>
    </citation>
    <scope>NUCLEOTIDE SEQUENCE</scope>
</reference>
<sequence length="108" mass="12999">MLKNGELLFYFPYNKESIVFDILYGNCVKRSLVETNSVYYSKPTILDRFYVHFSLEFVQNFTFFKISYNNTKVVSNILCIKSRIRSKKKRLHCPIWPLYRTESIIIEH</sequence>
<evidence type="ECO:0008006" key="2">
    <source>
        <dbReference type="Google" id="ProtNLM"/>
    </source>
</evidence>
<accession>A0A8D9F3A8</accession>
<proteinExistence type="predicted"/>
<protein>
    <recommendedName>
        <fullName evidence="2">Maturase K</fullName>
    </recommendedName>
</protein>
<dbReference type="AlphaFoldDB" id="A0A8D9F3A8"/>